<evidence type="ECO:0000313" key="1">
    <source>
        <dbReference type="EMBL" id="CAG8549353.1"/>
    </source>
</evidence>
<comment type="caution">
    <text evidence="1">The sequence shown here is derived from an EMBL/GenBank/DDBJ whole genome shotgun (WGS) entry which is preliminary data.</text>
</comment>
<evidence type="ECO:0000313" key="2">
    <source>
        <dbReference type="Proteomes" id="UP000789759"/>
    </source>
</evidence>
<sequence length="92" mass="10683">MAWEYVNFVGLEEDEEYTFEVKAEVFMTPEACYQSYPLQNTRSCIKNLELQVEERLRNNSPATKVPIANLINRGSDLITLTLDNFTTPRPHQ</sequence>
<proteinExistence type="predicted"/>
<dbReference type="EMBL" id="CAJVQA010002503">
    <property type="protein sequence ID" value="CAG8549353.1"/>
    <property type="molecule type" value="Genomic_DNA"/>
</dbReference>
<gene>
    <name evidence="1" type="ORF">CPELLU_LOCUS4674</name>
</gene>
<protein>
    <submittedName>
        <fullName evidence="1">10624_t:CDS:1</fullName>
    </submittedName>
</protein>
<organism evidence="1 2">
    <name type="scientific">Cetraspora pellucida</name>
    <dbReference type="NCBI Taxonomy" id="1433469"/>
    <lineage>
        <taxon>Eukaryota</taxon>
        <taxon>Fungi</taxon>
        <taxon>Fungi incertae sedis</taxon>
        <taxon>Mucoromycota</taxon>
        <taxon>Glomeromycotina</taxon>
        <taxon>Glomeromycetes</taxon>
        <taxon>Diversisporales</taxon>
        <taxon>Gigasporaceae</taxon>
        <taxon>Cetraspora</taxon>
    </lineage>
</organism>
<dbReference type="AlphaFoldDB" id="A0A9N9FPX5"/>
<accession>A0A9N9FPX5</accession>
<name>A0A9N9FPX5_9GLOM</name>
<reference evidence="1" key="1">
    <citation type="submission" date="2021-06" db="EMBL/GenBank/DDBJ databases">
        <authorList>
            <person name="Kallberg Y."/>
            <person name="Tangrot J."/>
            <person name="Rosling A."/>
        </authorList>
    </citation>
    <scope>NUCLEOTIDE SEQUENCE</scope>
    <source>
        <strain evidence="1">FL966</strain>
    </source>
</reference>
<keyword evidence="2" id="KW-1185">Reference proteome</keyword>
<dbReference type="Proteomes" id="UP000789759">
    <property type="component" value="Unassembled WGS sequence"/>
</dbReference>